<dbReference type="InterPro" id="IPR009057">
    <property type="entry name" value="Homeodomain-like_sf"/>
</dbReference>
<dbReference type="PROSITE" id="PS50977">
    <property type="entry name" value="HTH_TETR_2"/>
    <property type="match status" value="1"/>
</dbReference>
<evidence type="ECO:0000256" key="3">
    <source>
        <dbReference type="ARBA" id="ARBA00023163"/>
    </source>
</evidence>
<evidence type="ECO:0000259" key="5">
    <source>
        <dbReference type="PROSITE" id="PS50977"/>
    </source>
</evidence>
<reference evidence="7" key="1">
    <citation type="journal article" date="2019" name="Int. J. Syst. Evol. Microbiol.">
        <title>The Global Catalogue of Microorganisms (GCM) 10K type strain sequencing project: providing services to taxonomists for standard genome sequencing and annotation.</title>
        <authorList>
            <consortium name="The Broad Institute Genomics Platform"/>
            <consortium name="The Broad Institute Genome Sequencing Center for Infectious Disease"/>
            <person name="Wu L."/>
            <person name="Ma J."/>
        </authorList>
    </citation>
    <scope>NUCLEOTIDE SEQUENCE [LARGE SCALE GENOMIC DNA]</scope>
    <source>
        <strain evidence="7">JCM 9377</strain>
    </source>
</reference>
<feature type="DNA-binding region" description="H-T-H motif" evidence="4">
    <location>
        <begin position="40"/>
        <end position="59"/>
    </location>
</feature>
<dbReference type="EMBL" id="BAAAUV010000005">
    <property type="protein sequence ID" value="GAA3208718.1"/>
    <property type="molecule type" value="Genomic_DNA"/>
</dbReference>
<evidence type="ECO:0000256" key="1">
    <source>
        <dbReference type="ARBA" id="ARBA00023015"/>
    </source>
</evidence>
<comment type="caution">
    <text evidence="6">The sequence shown here is derived from an EMBL/GenBank/DDBJ whole genome shotgun (WGS) entry which is preliminary data.</text>
</comment>
<dbReference type="SUPFAM" id="SSF48498">
    <property type="entry name" value="Tetracyclin repressor-like, C-terminal domain"/>
    <property type="match status" value="1"/>
</dbReference>
<keyword evidence="1" id="KW-0805">Transcription regulation</keyword>
<organism evidence="6 7">
    <name type="scientific">Actinocorallia longicatena</name>
    <dbReference type="NCBI Taxonomy" id="111803"/>
    <lineage>
        <taxon>Bacteria</taxon>
        <taxon>Bacillati</taxon>
        <taxon>Actinomycetota</taxon>
        <taxon>Actinomycetes</taxon>
        <taxon>Streptosporangiales</taxon>
        <taxon>Thermomonosporaceae</taxon>
        <taxon>Actinocorallia</taxon>
    </lineage>
</organism>
<accession>A0ABP6Q8Z4</accession>
<sequence>MEGIMPMSPARRPRADALRNREKILAEADAVFAEQGVEASLELVARRAGVAIGTLYGHFPTRRSLVGALVRERNEEIFGLGDELLAGPPEEGPARWIRAVAEHSARYGGLAAMLAGGLDDEASELHDSCVRMAGYGDGLIARAREAGVLRSDVTGEDVLALTSAAAWTREQSGPDRSDRLIRFTLAGFRPDAQE</sequence>
<dbReference type="Proteomes" id="UP001501237">
    <property type="component" value="Unassembled WGS sequence"/>
</dbReference>
<name>A0ABP6Q8Z4_9ACTN</name>
<evidence type="ECO:0000256" key="2">
    <source>
        <dbReference type="ARBA" id="ARBA00023125"/>
    </source>
</evidence>
<dbReference type="PANTHER" id="PTHR30055">
    <property type="entry name" value="HTH-TYPE TRANSCRIPTIONAL REGULATOR RUTR"/>
    <property type="match status" value="1"/>
</dbReference>
<dbReference type="InterPro" id="IPR049445">
    <property type="entry name" value="TetR_SbtR-like_C"/>
</dbReference>
<dbReference type="Pfam" id="PF21597">
    <property type="entry name" value="TetR_C_43"/>
    <property type="match status" value="1"/>
</dbReference>
<proteinExistence type="predicted"/>
<protein>
    <submittedName>
        <fullName evidence="6">TetR/AcrR family transcriptional regulator</fullName>
    </submittedName>
</protein>
<dbReference type="InterPro" id="IPR036271">
    <property type="entry name" value="Tet_transcr_reg_TetR-rel_C_sf"/>
</dbReference>
<evidence type="ECO:0000256" key="4">
    <source>
        <dbReference type="PROSITE-ProRule" id="PRU00335"/>
    </source>
</evidence>
<dbReference type="SUPFAM" id="SSF46689">
    <property type="entry name" value="Homeodomain-like"/>
    <property type="match status" value="1"/>
</dbReference>
<keyword evidence="3" id="KW-0804">Transcription</keyword>
<feature type="domain" description="HTH tetR-type" evidence="5">
    <location>
        <begin position="18"/>
        <end position="77"/>
    </location>
</feature>
<dbReference type="Gene3D" id="1.10.357.10">
    <property type="entry name" value="Tetracycline Repressor, domain 2"/>
    <property type="match status" value="1"/>
</dbReference>
<dbReference type="PANTHER" id="PTHR30055:SF234">
    <property type="entry name" value="HTH-TYPE TRANSCRIPTIONAL REGULATOR BETI"/>
    <property type="match status" value="1"/>
</dbReference>
<keyword evidence="7" id="KW-1185">Reference proteome</keyword>
<keyword evidence="2 4" id="KW-0238">DNA-binding</keyword>
<dbReference type="InterPro" id="IPR050109">
    <property type="entry name" value="HTH-type_TetR-like_transc_reg"/>
</dbReference>
<dbReference type="InterPro" id="IPR001647">
    <property type="entry name" value="HTH_TetR"/>
</dbReference>
<dbReference type="PRINTS" id="PR00455">
    <property type="entry name" value="HTHTETR"/>
</dbReference>
<evidence type="ECO:0000313" key="6">
    <source>
        <dbReference type="EMBL" id="GAA3208718.1"/>
    </source>
</evidence>
<evidence type="ECO:0000313" key="7">
    <source>
        <dbReference type="Proteomes" id="UP001501237"/>
    </source>
</evidence>
<gene>
    <name evidence="6" type="ORF">GCM10010468_25810</name>
</gene>
<dbReference type="Pfam" id="PF00440">
    <property type="entry name" value="TetR_N"/>
    <property type="match status" value="1"/>
</dbReference>
<dbReference type="RefSeq" id="WP_344826787.1">
    <property type="nucleotide sequence ID" value="NZ_BAAAUV010000005.1"/>
</dbReference>